<dbReference type="OrthoDB" id="881270at2"/>
<reference evidence="2 3" key="1">
    <citation type="submission" date="2019-06" db="EMBL/GenBank/DDBJ databases">
        <authorList>
            <person name="Srinivasan S."/>
        </authorList>
    </citation>
    <scope>NUCLEOTIDE SEQUENCE [LARGE SCALE GENOMIC DNA]</scope>
    <source>
        <strain evidence="2 3">17J68-5</strain>
    </source>
</reference>
<dbReference type="EMBL" id="CP040896">
    <property type="protein sequence ID" value="QDA60058.1"/>
    <property type="molecule type" value="Genomic_DNA"/>
</dbReference>
<dbReference type="AlphaFoldDB" id="A0A5B7ZYH1"/>
<evidence type="ECO:0000256" key="1">
    <source>
        <dbReference type="SAM" id="SignalP"/>
    </source>
</evidence>
<keyword evidence="3" id="KW-1185">Reference proteome</keyword>
<evidence type="ECO:0008006" key="4">
    <source>
        <dbReference type="Google" id="ProtNLM"/>
    </source>
</evidence>
<organism evidence="2 3">
    <name type="scientific">Hymenobacter jejuensis</name>
    <dbReference type="NCBI Taxonomy" id="2502781"/>
    <lineage>
        <taxon>Bacteria</taxon>
        <taxon>Pseudomonadati</taxon>
        <taxon>Bacteroidota</taxon>
        <taxon>Cytophagia</taxon>
        <taxon>Cytophagales</taxon>
        <taxon>Hymenobacteraceae</taxon>
        <taxon>Hymenobacter</taxon>
    </lineage>
</organism>
<dbReference type="Proteomes" id="UP000305398">
    <property type="component" value="Chromosome"/>
</dbReference>
<dbReference type="KEGG" id="hyj:FHG12_08025"/>
<proteinExistence type="predicted"/>
<name>A0A5B7ZYH1_9BACT</name>
<evidence type="ECO:0000313" key="3">
    <source>
        <dbReference type="Proteomes" id="UP000305398"/>
    </source>
</evidence>
<sequence>MLIRFISTAAFLLTASLTAQAQLASDPARFAQGYAALQHDAAAVRNHIDSLSTAFTASPKLSKRSTNKLRSYVLNGASQKVRAKEYFSKIFRRGGEVTLVRYYDPVGRLVLAERYNNGQLIRLELNEYNRWALRPNKPYRTSLFVRGDYISRVIKQAPPAGNATETQPVKQYFYKNIYQQ</sequence>
<evidence type="ECO:0000313" key="2">
    <source>
        <dbReference type="EMBL" id="QDA60058.1"/>
    </source>
</evidence>
<dbReference type="RefSeq" id="WP_139515236.1">
    <property type="nucleotide sequence ID" value="NZ_CP040896.1"/>
</dbReference>
<feature type="chain" id="PRO_5022695313" description="DUF1571 domain-containing protein" evidence="1">
    <location>
        <begin position="22"/>
        <end position="180"/>
    </location>
</feature>
<accession>A0A5B7ZYH1</accession>
<gene>
    <name evidence="2" type="ORF">FHG12_08025</name>
</gene>
<keyword evidence="1" id="KW-0732">Signal</keyword>
<protein>
    <recommendedName>
        <fullName evidence="4">DUF1571 domain-containing protein</fullName>
    </recommendedName>
</protein>
<feature type="signal peptide" evidence="1">
    <location>
        <begin position="1"/>
        <end position="21"/>
    </location>
</feature>